<proteinExistence type="predicted"/>
<sequence>MLNKTKAALQGRQCNYKKLKPSQITTLIDQVNNLGRVEGCDKKCIDYKLTAPLAQLIRYARISAHTVLNCGKLTVLPSVILRPLISLAFSQSKSFATWWVCPDLDRPQPIDMSDFPQWGKSTPMADTLRKSSLARDGIPSLEQNQSVSFAFLRWRRLISPCKADTTNCPMLSPSSLSSSTELAISCGTRTSNLFDFAFTDFVAITGFPVY</sequence>
<dbReference type="KEGG" id="ypy:YPK_0618"/>
<protein>
    <submittedName>
        <fullName evidence="1">Uncharacterized protein</fullName>
    </submittedName>
</protein>
<reference evidence="1" key="1">
    <citation type="submission" date="2008-02" db="EMBL/GenBank/DDBJ databases">
        <title>Complete sequence of Yersinia pseudotuberculosis YPIII.</title>
        <authorList>
            <consortium name="US DOE Joint Genome Institute"/>
            <person name="Challacombe J.F."/>
            <person name="Bruce D."/>
            <person name="Detter J.C."/>
            <person name="Green L."/>
            <person name="Land M."/>
            <person name="Munk C."/>
            <person name="Lindler L.E."/>
            <person name="Nikolich M.P."/>
            <person name="Brettin T."/>
        </authorList>
    </citation>
    <scope>NUCLEOTIDE SEQUENCE</scope>
    <source>
        <strain evidence="1">YPIII</strain>
    </source>
</reference>
<dbReference type="PATRIC" id="fig|502800.11.peg.1233"/>
<evidence type="ECO:0000313" key="1">
    <source>
        <dbReference type="EMBL" id="ACA66921.1"/>
    </source>
</evidence>
<name>A0A0H3AXS5_YERPY</name>
<accession>A0A0H3AXS5</accession>
<organism evidence="1">
    <name type="scientific">Yersinia pseudotuberculosis serotype O:3 (strain YPIII)</name>
    <dbReference type="NCBI Taxonomy" id="502800"/>
    <lineage>
        <taxon>Bacteria</taxon>
        <taxon>Pseudomonadati</taxon>
        <taxon>Pseudomonadota</taxon>
        <taxon>Gammaproteobacteria</taxon>
        <taxon>Enterobacterales</taxon>
        <taxon>Yersiniaceae</taxon>
        <taxon>Yersinia</taxon>
    </lineage>
</organism>
<gene>
    <name evidence="1" type="ordered locus">YPK_0618</name>
</gene>
<dbReference type="EMBL" id="CP000950">
    <property type="protein sequence ID" value="ACA66921.1"/>
    <property type="molecule type" value="Genomic_DNA"/>
</dbReference>
<dbReference type="AlphaFoldDB" id="A0A0H3AXS5"/>